<dbReference type="InterPro" id="IPR015424">
    <property type="entry name" value="PyrdxlP-dep_Trfase"/>
</dbReference>
<dbReference type="AlphaFoldDB" id="A0A1F7FC22"/>
<dbReference type="EC" id="1.4.4.2" evidence="5"/>
<dbReference type="InterPro" id="IPR015421">
    <property type="entry name" value="PyrdxlP-dep_Trfase_major"/>
</dbReference>
<dbReference type="FunFam" id="3.40.640.10:FF:000224">
    <property type="entry name" value="Probable glycine dehydrogenase (decarboxylating) subunit 2"/>
    <property type="match status" value="1"/>
</dbReference>
<feature type="modified residue" description="N6-(pyridoxal phosphate)lysine" evidence="5">
    <location>
        <position position="267"/>
    </location>
</feature>
<keyword evidence="2 5" id="KW-0663">Pyridoxal phosphate</keyword>
<comment type="function">
    <text evidence="1 5">The glycine cleavage system catalyzes the degradation of glycine. The P protein binds the alpha-amino group of glycine through its pyridoxal phosphate cofactor; CO(2) is released and the remaining methylamine moiety is then transferred to the lipoamide cofactor of the H protein.</text>
</comment>
<name>A0A1F7FC22_UNCRA</name>
<gene>
    <name evidence="5" type="primary">gcvPB</name>
    <name evidence="8" type="ORF">A2519_17870</name>
</gene>
<accession>A0A1F7FC22</accession>
<dbReference type="GO" id="GO:0019464">
    <property type="term" value="P:glycine decarboxylation via glycine cleavage system"/>
    <property type="evidence" value="ECO:0007669"/>
    <property type="project" value="UniProtKB-UniRule"/>
</dbReference>
<dbReference type="InterPro" id="IPR000192">
    <property type="entry name" value="Aminotrans_V_dom"/>
</dbReference>
<dbReference type="InterPro" id="IPR020581">
    <property type="entry name" value="GDC_P"/>
</dbReference>
<dbReference type="Gene3D" id="3.40.640.10">
    <property type="entry name" value="Type I PLP-dependent aspartate aminotransferase-like (Major domain)"/>
    <property type="match status" value="1"/>
</dbReference>
<comment type="caution">
    <text evidence="8">The sequence shown here is derived from an EMBL/GenBank/DDBJ whole genome shotgun (WGS) entry which is preliminary data.</text>
</comment>
<reference evidence="8 9" key="1">
    <citation type="journal article" date="2016" name="Nat. Commun.">
        <title>Thousands of microbial genomes shed light on interconnected biogeochemical processes in an aquifer system.</title>
        <authorList>
            <person name="Anantharaman K."/>
            <person name="Brown C.T."/>
            <person name="Hug L.A."/>
            <person name="Sharon I."/>
            <person name="Castelle C.J."/>
            <person name="Probst A.J."/>
            <person name="Thomas B.C."/>
            <person name="Singh A."/>
            <person name="Wilkins M.J."/>
            <person name="Karaoz U."/>
            <person name="Brodie E.L."/>
            <person name="Williams K.H."/>
            <person name="Hubbard S.S."/>
            <person name="Banfield J.F."/>
        </authorList>
    </citation>
    <scope>NUCLEOTIDE SEQUENCE [LARGE SCALE GENOMIC DNA]</scope>
</reference>
<comment type="catalytic activity">
    <reaction evidence="4 5">
        <text>N(6)-[(R)-lipoyl]-L-lysyl-[glycine-cleavage complex H protein] + glycine + H(+) = N(6)-[(R)-S(8)-aminomethyldihydrolipoyl]-L-lysyl-[glycine-cleavage complex H protein] + CO2</text>
        <dbReference type="Rhea" id="RHEA:24304"/>
        <dbReference type="Rhea" id="RHEA-COMP:10494"/>
        <dbReference type="Rhea" id="RHEA-COMP:10495"/>
        <dbReference type="ChEBI" id="CHEBI:15378"/>
        <dbReference type="ChEBI" id="CHEBI:16526"/>
        <dbReference type="ChEBI" id="CHEBI:57305"/>
        <dbReference type="ChEBI" id="CHEBI:83099"/>
        <dbReference type="ChEBI" id="CHEBI:83143"/>
        <dbReference type="EC" id="1.4.4.2"/>
    </reaction>
</comment>
<dbReference type="PANTHER" id="PTHR11773">
    <property type="entry name" value="GLYCINE DEHYDROGENASE, DECARBOXYLATING"/>
    <property type="match status" value="1"/>
</dbReference>
<proteinExistence type="inferred from homology"/>
<dbReference type="GO" id="GO:0016594">
    <property type="term" value="F:glycine binding"/>
    <property type="evidence" value="ECO:0007669"/>
    <property type="project" value="TreeGrafter"/>
</dbReference>
<dbReference type="GO" id="GO:0004375">
    <property type="term" value="F:glycine dehydrogenase (decarboxylating) activity"/>
    <property type="evidence" value="ECO:0007669"/>
    <property type="project" value="UniProtKB-EC"/>
</dbReference>
<evidence type="ECO:0000313" key="8">
    <source>
        <dbReference type="EMBL" id="OGK04229.1"/>
    </source>
</evidence>
<comment type="subunit">
    <text evidence="5">The glycine cleavage system is composed of four proteins: P, T, L and H. In this organism, the P 'protein' is a heterodimer of two subunits.</text>
</comment>
<evidence type="ECO:0000256" key="3">
    <source>
        <dbReference type="ARBA" id="ARBA00023002"/>
    </source>
</evidence>
<protein>
    <recommendedName>
        <fullName evidence="5">Probable glycine dehydrogenase (decarboxylating) subunit 2</fullName>
        <ecNumber evidence="5">1.4.4.2</ecNumber>
    </recommendedName>
    <alternativeName>
        <fullName evidence="5">Glycine cleavage system P-protein subunit 2</fullName>
    </alternativeName>
    <alternativeName>
        <fullName evidence="5">Glycine decarboxylase subunit 2</fullName>
    </alternativeName>
    <alternativeName>
        <fullName evidence="5">Glycine dehydrogenase (aminomethyl-transferring) subunit 2</fullName>
    </alternativeName>
</protein>
<feature type="domain" description="Aminotransferase class V" evidence="6">
    <location>
        <begin position="144"/>
        <end position="274"/>
    </location>
</feature>
<comment type="similarity">
    <text evidence="5">Belongs to the GcvP family. C-terminal subunit subfamily.</text>
</comment>
<dbReference type="PANTHER" id="PTHR11773:SF1">
    <property type="entry name" value="GLYCINE DEHYDROGENASE (DECARBOXYLATING), MITOCHONDRIAL"/>
    <property type="match status" value="1"/>
</dbReference>
<evidence type="ECO:0000256" key="4">
    <source>
        <dbReference type="ARBA" id="ARBA00049026"/>
    </source>
</evidence>
<dbReference type="InterPro" id="IPR023012">
    <property type="entry name" value="GcvPB"/>
</dbReference>
<comment type="cofactor">
    <cofactor evidence="5">
        <name>pyridoxal 5'-phosphate</name>
        <dbReference type="ChEBI" id="CHEBI:597326"/>
    </cofactor>
</comment>
<dbReference type="FunFam" id="3.90.1150.10:FF:000014">
    <property type="entry name" value="Probable glycine dehydrogenase (decarboxylating) subunit 2"/>
    <property type="match status" value="1"/>
</dbReference>
<dbReference type="Gene3D" id="6.20.440.10">
    <property type="match status" value="1"/>
</dbReference>
<evidence type="ECO:0000256" key="5">
    <source>
        <dbReference type="HAMAP-Rule" id="MF_00713"/>
    </source>
</evidence>
<dbReference type="GO" id="GO:0005829">
    <property type="term" value="C:cytosol"/>
    <property type="evidence" value="ECO:0007669"/>
    <property type="project" value="TreeGrafter"/>
</dbReference>
<evidence type="ECO:0000256" key="1">
    <source>
        <dbReference type="ARBA" id="ARBA00003788"/>
    </source>
</evidence>
<dbReference type="Pfam" id="PF00266">
    <property type="entry name" value="Aminotran_5"/>
    <property type="match status" value="1"/>
</dbReference>
<dbReference type="GO" id="GO:0030170">
    <property type="term" value="F:pyridoxal phosphate binding"/>
    <property type="evidence" value="ECO:0007669"/>
    <property type="project" value="TreeGrafter"/>
</dbReference>
<evidence type="ECO:0000259" key="7">
    <source>
        <dbReference type="Pfam" id="PF21478"/>
    </source>
</evidence>
<evidence type="ECO:0000256" key="2">
    <source>
        <dbReference type="ARBA" id="ARBA00022898"/>
    </source>
</evidence>
<feature type="domain" description="Glycine dehydrogenase C-terminal" evidence="7">
    <location>
        <begin position="346"/>
        <end position="447"/>
    </location>
</feature>
<dbReference type="InterPro" id="IPR015422">
    <property type="entry name" value="PyrdxlP-dep_Trfase_small"/>
</dbReference>
<dbReference type="SUPFAM" id="SSF53383">
    <property type="entry name" value="PLP-dependent transferases"/>
    <property type="match status" value="1"/>
</dbReference>
<dbReference type="GO" id="GO:0005960">
    <property type="term" value="C:glycine cleavage complex"/>
    <property type="evidence" value="ECO:0007669"/>
    <property type="project" value="TreeGrafter"/>
</dbReference>
<dbReference type="EMBL" id="MFYX01000074">
    <property type="protein sequence ID" value="OGK04229.1"/>
    <property type="molecule type" value="Genomic_DNA"/>
</dbReference>
<dbReference type="InterPro" id="IPR049316">
    <property type="entry name" value="GDC-P_C"/>
</dbReference>
<evidence type="ECO:0000313" key="9">
    <source>
        <dbReference type="Proteomes" id="UP000179243"/>
    </source>
</evidence>
<dbReference type="NCBIfam" id="NF003346">
    <property type="entry name" value="PRK04366.1"/>
    <property type="match status" value="1"/>
</dbReference>
<dbReference type="Gene3D" id="3.90.1150.10">
    <property type="entry name" value="Aspartate Aminotransferase, domain 1"/>
    <property type="match status" value="1"/>
</dbReference>
<sequence>MKLIFEKSSPGSRGITIPKHDVPEIQPDTVFPKGFLRQTPAELPEVPEYEVVRHYTNLSSLNYHIDKGIYPLGSCTMKHNPKINETTAAFEGFTGLHPLVPEHLCQGALELMYNLEHALAEISGMDAVSLQPAAGAHGELAALMVMAAYFRKKGEDRKYILIPDSAHGTNPASAAIAGFVPIQIASGPSGTIDCTELEKKMNPSVAAIMITNPNTLGLFEQEIERVANIVHGQGGLLYMDGANLNALMGIVKPGEIGFDVMHFNLHKTFSTPHGGGGPGSGPIGVRSHLAPFLPRPRIEKTNEGFRFSESVPQSIGKAHSFYGNFLVCVRAYTYILMQGGNGLAEASKRAIINANYLLSKLKGMFEQTYPGQPLHEFVLSGTPFKNKGVKTLDIAKRMLDYGVYAPTIYFPQIVPEAIMIEPTETETQEELDRLVSVLSAIVREIETDPEIVVQAPHTTPVRRLDEAKAARDLDVCFKSL</sequence>
<dbReference type="HAMAP" id="MF_00713">
    <property type="entry name" value="GcvPB"/>
    <property type="match status" value="1"/>
</dbReference>
<dbReference type="Proteomes" id="UP000179243">
    <property type="component" value="Unassembled WGS sequence"/>
</dbReference>
<evidence type="ECO:0000259" key="6">
    <source>
        <dbReference type="Pfam" id="PF00266"/>
    </source>
</evidence>
<keyword evidence="3 5" id="KW-0560">Oxidoreductase</keyword>
<dbReference type="Pfam" id="PF21478">
    <property type="entry name" value="GcvP2_C"/>
    <property type="match status" value="1"/>
</dbReference>
<organism evidence="8 9">
    <name type="scientific">Candidatus Raymondbacteria bacterium RIFOXYD12_FULL_49_13</name>
    <dbReference type="NCBI Taxonomy" id="1817890"/>
    <lineage>
        <taxon>Bacteria</taxon>
        <taxon>Raymondiibacteriota</taxon>
    </lineage>
</organism>